<dbReference type="AlphaFoldDB" id="A0A7H1NR75"/>
<sequence>MDNPQPLSGALPPTTRNGPQALASVAATNQASTGLPSTLPTVPLTAPSTVPSTARAARALVGQSSSSRASAGQNVASAFEGFAVSTGFSLIDDVLTIAWGLYSQQTGEPVFADSQFGIIHYHFSYNGQSNIANAPLEGGDFVSYNKHVLPRQHQVGVSCSGTEAQRSRFFQVLDGLRGSTELLFLQMPEASFTNLSVVNISWQRTAQSGTQLVNAMLTLQEVRLYATTNGQNTKTGLQMAPLDRGSVGAVQPSIAQQHVIGQGALGSSSFGQGLGGLLA</sequence>
<dbReference type="RefSeq" id="WP_203414616.1">
    <property type="nucleotide sequence ID" value="NZ_CP060244.1"/>
</dbReference>
<accession>A0A7H1NR75</accession>
<proteinExistence type="predicted"/>
<organism evidence="1 2">
    <name type="scientific">Entomobacter blattae</name>
    <dbReference type="NCBI Taxonomy" id="2762277"/>
    <lineage>
        <taxon>Bacteria</taxon>
        <taxon>Pseudomonadati</taxon>
        <taxon>Pseudomonadota</taxon>
        <taxon>Alphaproteobacteria</taxon>
        <taxon>Acetobacterales</taxon>
        <taxon>Acetobacteraceae</taxon>
        <taxon>Entomobacter</taxon>
    </lineage>
</organism>
<evidence type="ECO:0000313" key="1">
    <source>
        <dbReference type="EMBL" id="QNT78285.1"/>
    </source>
</evidence>
<evidence type="ECO:0000313" key="2">
    <source>
        <dbReference type="Proteomes" id="UP000516349"/>
    </source>
</evidence>
<dbReference type="KEGG" id="ebla:JGUZn3_10570"/>
<reference evidence="1 2" key="1">
    <citation type="submission" date="2020-08" db="EMBL/GenBank/DDBJ databases">
        <title>Complete genome sequence of Entomobacter blattae G55GP.</title>
        <authorList>
            <person name="Poehlein A."/>
            <person name="Guzman J."/>
            <person name="Daniel R."/>
            <person name="Vilcinskas A."/>
        </authorList>
    </citation>
    <scope>NUCLEOTIDE SEQUENCE [LARGE SCALE GENOMIC DNA]</scope>
    <source>
        <strain evidence="1 2">G55GP</strain>
    </source>
</reference>
<name>A0A7H1NR75_9PROT</name>
<keyword evidence="2" id="KW-1185">Reference proteome</keyword>
<protein>
    <submittedName>
        <fullName evidence="1">Uncharacterized protein</fullName>
    </submittedName>
</protein>
<gene>
    <name evidence="1" type="ORF">JGUZn3_10570</name>
</gene>
<dbReference type="EMBL" id="CP060244">
    <property type="protein sequence ID" value="QNT78285.1"/>
    <property type="molecule type" value="Genomic_DNA"/>
</dbReference>
<dbReference type="Proteomes" id="UP000516349">
    <property type="component" value="Chromosome"/>
</dbReference>